<protein>
    <submittedName>
        <fullName evidence="2">Uncharacterized protein</fullName>
    </submittedName>
</protein>
<gene>
    <name evidence="2" type="ORF">D9Q98_002923</name>
</gene>
<dbReference type="EMBL" id="SIDB01000003">
    <property type="protein sequence ID" value="KAI3434869.1"/>
    <property type="molecule type" value="Genomic_DNA"/>
</dbReference>
<name>A0A9D4TU61_CHLVU</name>
<feature type="compositionally biased region" description="Low complexity" evidence="1">
    <location>
        <begin position="62"/>
        <end position="108"/>
    </location>
</feature>
<accession>A0A9D4TU61</accession>
<sequence>MQIEADAAYAAAVLAGSVPTQGAWKDRWREPGGGRGVSSRQRGRHSAGRQSADPPYGHSHGQPRPQQQQQQQPASGQQQQQQQQRPSGQQQQAAAGEGAASPDSPAAGKWSLPGPRSSARVAHCTACDVWVPQRAGDWQVHTAGIRHRRQLLSLKVHGERNHLVLSAFESMPGSGEAAHRLVGKAAADFGLEPGRRRQQQEQNRQCAPPAALLEAAAGLRREAIKQLLNMFGVGQMYNSAAATFEERALATCLQHALQPLPHASSSGSCPVTSSSFSAGTGAELAAVAHLASTGRIDAAQLAILLSPQPAGAPRSQHAGLAAALPLLLPALSRVCSLVELRLELPVVAGADAARVAQLWQQAWQHTLPALRCLLEGSTATRSLRLVLPRCLQAATEAYAPQLAAAAAAAPAAVRSQVLLALHPRVGRCSLLQLLPLAVVREVLDLAAPLQPCELHLTWKP</sequence>
<evidence type="ECO:0000256" key="1">
    <source>
        <dbReference type="SAM" id="MobiDB-lite"/>
    </source>
</evidence>
<feature type="region of interest" description="Disordered" evidence="1">
    <location>
        <begin position="14"/>
        <end position="117"/>
    </location>
</feature>
<keyword evidence="3" id="KW-1185">Reference proteome</keyword>
<reference evidence="2" key="2">
    <citation type="submission" date="2020-11" db="EMBL/GenBank/DDBJ databases">
        <authorList>
            <person name="Cecchin M."/>
            <person name="Marcolungo L."/>
            <person name="Rossato M."/>
            <person name="Girolomoni L."/>
            <person name="Cosentino E."/>
            <person name="Cuine S."/>
            <person name="Li-Beisson Y."/>
            <person name="Delledonne M."/>
            <person name="Ballottari M."/>
        </authorList>
    </citation>
    <scope>NUCLEOTIDE SEQUENCE</scope>
    <source>
        <strain evidence="2">211/11P</strain>
        <tissue evidence="2">Whole cell</tissue>
    </source>
</reference>
<evidence type="ECO:0000313" key="2">
    <source>
        <dbReference type="EMBL" id="KAI3434869.1"/>
    </source>
</evidence>
<evidence type="ECO:0000313" key="3">
    <source>
        <dbReference type="Proteomes" id="UP001055712"/>
    </source>
</evidence>
<dbReference type="OrthoDB" id="513707at2759"/>
<reference evidence="2" key="1">
    <citation type="journal article" date="2019" name="Plant J.">
        <title>Chlorella vulgaris genome assembly and annotation reveals the molecular basis for metabolic acclimation to high light conditions.</title>
        <authorList>
            <person name="Cecchin M."/>
            <person name="Marcolungo L."/>
            <person name="Rossato M."/>
            <person name="Girolomoni L."/>
            <person name="Cosentino E."/>
            <person name="Cuine S."/>
            <person name="Li-Beisson Y."/>
            <person name="Delledonne M."/>
            <person name="Ballottari M."/>
        </authorList>
    </citation>
    <scope>NUCLEOTIDE SEQUENCE</scope>
    <source>
        <strain evidence="2">211/11P</strain>
    </source>
</reference>
<dbReference type="Proteomes" id="UP001055712">
    <property type="component" value="Unassembled WGS sequence"/>
</dbReference>
<comment type="caution">
    <text evidence="2">The sequence shown here is derived from an EMBL/GenBank/DDBJ whole genome shotgun (WGS) entry which is preliminary data.</text>
</comment>
<dbReference type="AlphaFoldDB" id="A0A9D4TU61"/>
<proteinExistence type="predicted"/>
<organism evidence="2 3">
    <name type="scientific">Chlorella vulgaris</name>
    <name type="common">Green alga</name>
    <dbReference type="NCBI Taxonomy" id="3077"/>
    <lineage>
        <taxon>Eukaryota</taxon>
        <taxon>Viridiplantae</taxon>
        <taxon>Chlorophyta</taxon>
        <taxon>core chlorophytes</taxon>
        <taxon>Trebouxiophyceae</taxon>
        <taxon>Chlorellales</taxon>
        <taxon>Chlorellaceae</taxon>
        <taxon>Chlorella clade</taxon>
        <taxon>Chlorella</taxon>
    </lineage>
</organism>